<sequence length="138" mass="14978">MRDWLGANYFPSSTTGQGSTLEIPCVIAIATCEFHKAQSMSLPSSSADHFRLQNPHPDATYISQNPPIPKPGVRMRSEGLLHVVKSGVDPTHSGYAIQADVVPALLGPTSGTLQFLRIMVPSAWRLRAYKYCGLAQTP</sequence>
<dbReference type="Proteomes" id="UP000178912">
    <property type="component" value="Unassembled WGS sequence"/>
</dbReference>
<name>A0A1E1JRN9_9HELO</name>
<proteinExistence type="predicted"/>
<organism evidence="1 2">
    <name type="scientific">Rhynchosporium agropyri</name>
    <dbReference type="NCBI Taxonomy" id="914238"/>
    <lineage>
        <taxon>Eukaryota</taxon>
        <taxon>Fungi</taxon>
        <taxon>Dikarya</taxon>
        <taxon>Ascomycota</taxon>
        <taxon>Pezizomycotina</taxon>
        <taxon>Leotiomycetes</taxon>
        <taxon>Helotiales</taxon>
        <taxon>Ploettnerulaceae</taxon>
        <taxon>Rhynchosporium</taxon>
    </lineage>
</organism>
<dbReference type="AlphaFoldDB" id="A0A1E1JRN9"/>
<evidence type="ECO:0000313" key="1">
    <source>
        <dbReference type="EMBL" id="CZS88321.1"/>
    </source>
</evidence>
<gene>
    <name evidence="1" type="ORF">RAG0_00045</name>
</gene>
<reference evidence="2" key="1">
    <citation type="submission" date="2016-03" db="EMBL/GenBank/DDBJ databases">
        <authorList>
            <person name="Guldener U."/>
        </authorList>
    </citation>
    <scope>NUCLEOTIDE SEQUENCE [LARGE SCALE GENOMIC DNA]</scope>
    <source>
        <strain evidence="2">04CH-RAC-A.6.1</strain>
    </source>
</reference>
<keyword evidence="2" id="KW-1185">Reference proteome</keyword>
<evidence type="ECO:0000313" key="2">
    <source>
        <dbReference type="Proteomes" id="UP000178912"/>
    </source>
</evidence>
<protein>
    <submittedName>
        <fullName evidence="1">Uncharacterized protein</fullName>
    </submittedName>
</protein>
<dbReference type="EMBL" id="FJUX01000001">
    <property type="protein sequence ID" value="CZS88321.1"/>
    <property type="molecule type" value="Genomic_DNA"/>
</dbReference>
<accession>A0A1E1JRN9</accession>